<dbReference type="EMBL" id="BJZO01000001">
    <property type="protein sequence ID" value="GEO79938.1"/>
    <property type="molecule type" value="Genomic_DNA"/>
</dbReference>
<sequence length="275" mass="27866">MFGRKPEDRAEAPPGDTLSSPSESGAAQPFKPLTPHVPAFDPSVAPVFTPAASLTASIVPPLSPLTPSRPLPAPAPSSVPGSGQTGPVSGGAPPLAGPPSVLPPSVPLPPGPGGEATAAPLKPFSKRGIPMATRPTPPSHKQPEVPRRVLDLAGPGARRSDSAADDGKRLVVGREIRVSGEISACDHLVVEGSVQANLNNADILEVAEGGEFKGSVNIGEAIISGRFEGEMIAQRRVVLHSTGEILGKVQTVALVVEEGGRLKGAVSPLEGSDAS</sequence>
<dbReference type="PANTHER" id="PTHR35024:SF4">
    <property type="entry name" value="POLYMER-FORMING CYTOSKELETAL PROTEIN"/>
    <property type="match status" value="1"/>
</dbReference>
<dbReference type="AlphaFoldDB" id="A0A512H3E8"/>
<evidence type="ECO:0008006" key="5">
    <source>
        <dbReference type="Google" id="ProtNLM"/>
    </source>
</evidence>
<dbReference type="PANTHER" id="PTHR35024">
    <property type="entry name" value="HYPOTHETICAL CYTOSOLIC PROTEIN"/>
    <property type="match status" value="1"/>
</dbReference>
<evidence type="ECO:0000313" key="3">
    <source>
        <dbReference type="EMBL" id="GEO79938.1"/>
    </source>
</evidence>
<feature type="compositionally biased region" description="Low complexity" evidence="2">
    <location>
        <begin position="78"/>
        <end position="94"/>
    </location>
</feature>
<protein>
    <recommendedName>
        <fullName evidence="5">Cell shape determination protein CcmA</fullName>
    </recommendedName>
</protein>
<keyword evidence="4" id="KW-1185">Reference proteome</keyword>
<feature type="compositionally biased region" description="Pro residues" evidence="2">
    <location>
        <begin position="95"/>
        <end position="112"/>
    </location>
</feature>
<feature type="region of interest" description="Disordered" evidence="2">
    <location>
        <begin position="1"/>
        <end position="45"/>
    </location>
</feature>
<comment type="similarity">
    <text evidence="1">Belongs to the bactofilin family.</text>
</comment>
<reference evidence="3 4" key="1">
    <citation type="submission" date="2019-07" db="EMBL/GenBank/DDBJ databases">
        <title>Whole genome shotgun sequence of Rhodospirillum oryzae NBRC 107573.</title>
        <authorList>
            <person name="Hosoyama A."/>
            <person name="Uohara A."/>
            <person name="Ohji S."/>
            <person name="Ichikawa N."/>
        </authorList>
    </citation>
    <scope>NUCLEOTIDE SEQUENCE [LARGE SCALE GENOMIC DNA]</scope>
    <source>
        <strain evidence="3 4">NBRC 107573</strain>
    </source>
</reference>
<proteinExistence type="inferred from homology"/>
<accession>A0A512H3E8</accession>
<dbReference type="Pfam" id="PF04519">
    <property type="entry name" value="Bactofilin"/>
    <property type="match status" value="1"/>
</dbReference>
<dbReference type="InterPro" id="IPR007607">
    <property type="entry name" value="BacA/B"/>
</dbReference>
<evidence type="ECO:0000313" key="4">
    <source>
        <dbReference type="Proteomes" id="UP000321567"/>
    </source>
</evidence>
<comment type="caution">
    <text evidence="3">The sequence shown here is derived from an EMBL/GenBank/DDBJ whole genome shotgun (WGS) entry which is preliminary data.</text>
</comment>
<dbReference type="Proteomes" id="UP000321567">
    <property type="component" value="Unassembled WGS sequence"/>
</dbReference>
<evidence type="ECO:0000256" key="2">
    <source>
        <dbReference type="SAM" id="MobiDB-lite"/>
    </source>
</evidence>
<feature type="region of interest" description="Disordered" evidence="2">
    <location>
        <begin position="58"/>
        <end position="144"/>
    </location>
</feature>
<gene>
    <name evidence="3" type="ORF">ROR02_00690</name>
</gene>
<feature type="compositionally biased region" description="Pro residues" evidence="2">
    <location>
        <begin position="61"/>
        <end position="77"/>
    </location>
</feature>
<organism evidence="3 4">
    <name type="scientific">Pararhodospirillum oryzae</name>
    <dbReference type="NCBI Taxonomy" id="478448"/>
    <lineage>
        <taxon>Bacteria</taxon>
        <taxon>Pseudomonadati</taxon>
        <taxon>Pseudomonadota</taxon>
        <taxon>Alphaproteobacteria</taxon>
        <taxon>Rhodospirillales</taxon>
        <taxon>Rhodospirillaceae</taxon>
        <taxon>Pararhodospirillum</taxon>
    </lineage>
</organism>
<feature type="compositionally biased region" description="Basic and acidic residues" evidence="2">
    <location>
        <begin position="1"/>
        <end position="11"/>
    </location>
</feature>
<evidence type="ECO:0000256" key="1">
    <source>
        <dbReference type="ARBA" id="ARBA00044755"/>
    </source>
</evidence>
<name>A0A512H3E8_9PROT</name>